<evidence type="ECO:0000313" key="2">
    <source>
        <dbReference type="Proteomes" id="UP000805649"/>
    </source>
</evidence>
<keyword evidence="2" id="KW-1185">Reference proteome</keyword>
<organism evidence="1 2">
    <name type="scientific">Colletotrichum truncatum</name>
    <name type="common">Anthracnose fungus</name>
    <name type="synonym">Colletotrichum capsici</name>
    <dbReference type="NCBI Taxonomy" id="5467"/>
    <lineage>
        <taxon>Eukaryota</taxon>
        <taxon>Fungi</taxon>
        <taxon>Dikarya</taxon>
        <taxon>Ascomycota</taxon>
        <taxon>Pezizomycotina</taxon>
        <taxon>Sordariomycetes</taxon>
        <taxon>Hypocreomycetidae</taxon>
        <taxon>Glomerellales</taxon>
        <taxon>Glomerellaceae</taxon>
        <taxon>Colletotrichum</taxon>
        <taxon>Colletotrichum truncatum species complex</taxon>
    </lineage>
</organism>
<gene>
    <name evidence="1" type="ORF">CTRU02_214763</name>
</gene>
<dbReference type="Proteomes" id="UP000805649">
    <property type="component" value="Unassembled WGS sequence"/>
</dbReference>
<protein>
    <submittedName>
        <fullName evidence="1">Uncharacterized protein</fullName>
    </submittedName>
</protein>
<sequence>MAFLKMVAIIRRRSGMTRREFFNYHFQVHGSLSTGPSKDLAPKIYYQTHFFDSAYSNESAAQPTFSGHDDTTELYFNDISHVGAVFSSDHVKSVVGPDGRNFNDMAGAIALLSQEQTIYGKDAASNTGLVAKYHLQGADSPEDGSALAAELQDDILAAFAPTARTITWDVRKPDNLGILQYFGSQDGPKLSLILSVYLKDEERSIEAFREAQEAFERKVGQKISKNVSFVCFGKRALIFDHVRGLDFDPSRQPVLF</sequence>
<comment type="caution">
    <text evidence="1">The sequence shown here is derived from an EMBL/GenBank/DDBJ whole genome shotgun (WGS) entry which is preliminary data.</text>
</comment>
<proteinExistence type="predicted"/>
<name>A0ACC3YFQ2_COLTU</name>
<accession>A0ACC3YFQ2</accession>
<reference evidence="1 2" key="1">
    <citation type="journal article" date="2020" name="Phytopathology">
        <title>Genome Sequence Resources of Colletotrichum truncatum, C. plurivorum, C. musicola, and C. sojae: Four Species Pathogenic to Soybean (Glycine max).</title>
        <authorList>
            <person name="Rogerio F."/>
            <person name="Boufleur T.R."/>
            <person name="Ciampi-Guillardi M."/>
            <person name="Sukno S.A."/>
            <person name="Thon M.R."/>
            <person name="Massola Junior N.S."/>
            <person name="Baroncelli R."/>
        </authorList>
    </citation>
    <scope>NUCLEOTIDE SEQUENCE [LARGE SCALE GENOMIC DNA]</scope>
    <source>
        <strain evidence="1 2">CMES1059</strain>
    </source>
</reference>
<dbReference type="EMBL" id="VUJX02000011">
    <property type="protein sequence ID" value="KAL0930688.1"/>
    <property type="molecule type" value="Genomic_DNA"/>
</dbReference>
<evidence type="ECO:0000313" key="1">
    <source>
        <dbReference type="EMBL" id="KAL0930688.1"/>
    </source>
</evidence>